<dbReference type="InterPro" id="IPR037232">
    <property type="entry name" value="NADH_quin_OxRdtase_su_C/D-like"/>
</dbReference>
<dbReference type="InterPro" id="IPR001135">
    <property type="entry name" value="NADH_Q_OxRdtase_suD"/>
</dbReference>
<evidence type="ECO:0000256" key="4">
    <source>
        <dbReference type="ARBA" id="ARBA00023027"/>
    </source>
</evidence>
<dbReference type="Gene3D" id="3.30.460.80">
    <property type="entry name" value="NADH:ubiquinone oxidoreductase, 30kDa subunit"/>
    <property type="match status" value="1"/>
</dbReference>
<dbReference type="AlphaFoldDB" id="A0A2T2WEF9"/>
<dbReference type="Pfam" id="PF00329">
    <property type="entry name" value="Complex1_30kDa"/>
    <property type="match status" value="1"/>
</dbReference>
<evidence type="ECO:0000256" key="1">
    <source>
        <dbReference type="ARBA" id="ARBA00004202"/>
    </source>
</evidence>
<comment type="caution">
    <text evidence="7">The sequence shown here is derived from an EMBL/GenBank/DDBJ whole genome shotgun (WGS) entry which is preliminary data.</text>
</comment>
<proteinExistence type="predicted"/>
<dbReference type="Pfam" id="PF00346">
    <property type="entry name" value="Complex1_49kDa"/>
    <property type="match status" value="1"/>
</dbReference>
<dbReference type="SUPFAM" id="SSF143243">
    <property type="entry name" value="Nqo5-like"/>
    <property type="match status" value="1"/>
</dbReference>
<feature type="domain" description="NADH:ubiquinone oxidoreductase 30kDa subunit" evidence="5">
    <location>
        <begin position="39"/>
        <end position="95"/>
    </location>
</feature>
<dbReference type="GO" id="GO:0005886">
    <property type="term" value="C:plasma membrane"/>
    <property type="evidence" value="ECO:0007669"/>
    <property type="project" value="UniProtKB-SubCell"/>
</dbReference>
<organism evidence="7 8">
    <name type="scientific">Sulfobacillus thermosulfidooxidans</name>
    <dbReference type="NCBI Taxonomy" id="28034"/>
    <lineage>
        <taxon>Bacteria</taxon>
        <taxon>Bacillati</taxon>
        <taxon>Bacillota</taxon>
        <taxon>Clostridia</taxon>
        <taxon>Eubacteriales</taxon>
        <taxon>Clostridiales Family XVII. Incertae Sedis</taxon>
        <taxon>Sulfobacillus</taxon>
    </lineage>
</organism>
<dbReference type="GO" id="GO:0051287">
    <property type="term" value="F:NAD binding"/>
    <property type="evidence" value="ECO:0007669"/>
    <property type="project" value="InterPro"/>
</dbReference>
<dbReference type="GO" id="GO:0016651">
    <property type="term" value="F:oxidoreductase activity, acting on NAD(P)H"/>
    <property type="evidence" value="ECO:0007669"/>
    <property type="project" value="InterPro"/>
</dbReference>
<dbReference type="EMBL" id="PXYX01000138">
    <property type="protein sequence ID" value="PSR20608.1"/>
    <property type="molecule type" value="Genomic_DNA"/>
</dbReference>
<evidence type="ECO:0000259" key="5">
    <source>
        <dbReference type="Pfam" id="PF00329"/>
    </source>
</evidence>
<feature type="non-terminal residue" evidence="7">
    <location>
        <position position="1"/>
    </location>
</feature>
<feature type="domain" description="NADH-quinone oxidoreductase subunit D" evidence="6">
    <location>
        <begin position="243"/>
        <end position="392"/>
    </location>
</feature>
<keyword evidence="4" id="KW-0520">NAD</keyword>
<evidence type="ECO:0000256" key="3">
    <source>
        <dbReference type="ARBA" id="ARBA00023002"/>
    </source>
</evidence>
<gene>
    <name evidence="7" type="ORF">C7B47_17895</name>
</gene>
<dbReference type="InterPro" id="IPR001268">
    <property type="entry name" value="NADH_UbQ_OxRdtase_30kDa_su"/>
</dbReference>
<keyword evidence="2" id="KW-0813">Transport</keyword>
<dbReference type="PROSITE" id="PS00542">
    <property type="entry name" value="COMPLEX1_30K"/>
    <property type="match status" value="1"/>
</dbReference>
<evidence type="ECO:0000313" key="8">
    <source>
        <dbReference type="Proteomes" id="UP000242705"/>
    </source>
</evidence>
<sequence length="469" mass="52502">EYKQNGSHLLALTAFKNRTLLSHWLRPDGQIDQGLLQIDSDEFPSLTPVLPEVAWDEREIYDLFGYYPQGHLDLRPLVRTPRWPREFVPLASDSPEISWNAEGPDNPAIRVQGDGITMMGVGPVHAGIIESGRFLFSLMGENVLHVDLHLFQTHRGVESLLEHTSLPHAAIVLSRVCGADSVSHQTNWAMAVEQIAGFAMDESLAWRRIMLLESERVLSHLNDLAQIPAGVGFQVAHQHGLALKEIWQQGMKDVFGHRLLFDTVRPGFAKQGDVPTVLALINTIQRSWARWRQMVENHHGFQDRMHRVGTVTADDVVRLGGVGVVARASGVRFDARSLMPLYRGLSIAIPTYSSGDVSARFRMRLEEVEQSWKIIRQAATHLAATISSREPLWTIPPDLSGDAVTFSESPHGLNCHVVRLEAGHIRRYHIRSGAFRNWPLLAKAVTGNGIADFPLINKSFELCYSCNDR</sequence>
<dbReference type="InterPro" id="IPR020396">
    <property type="entry name" value="NADH_UbQ_OxRdtase_CS"/>
</dbReference>
<comment type="subcellular location">
    <subcellularLocation>
        <location evidence="1">Cell membrane</location>
        <topology evidence="1">Peripheral membrane protein</topology>
    </subcellularLocation>
</comment>
<name>A0A2T2WEF9_SULTH</name>
<dbReference type="PANTHER" id="PTHR43485:SF1">
    <property type="entry name" value="FORMATE HYDROGENLYASE SUBUNIT 5-RELATED"/>
    <property type="match status" value="1"/>
</dbReference>
<keyword evidence="3" id="KW-0560">Oxidoreductase</keyword>
<evidence type="ECO:0000256" key="2">
    <source>
        <dbReference type="ARBA" id="ARBA00022448"/>
    </source>
</evidence>
<accession>A0A2T2WEF9</accession>
<dbReference type="PANTHER" id="PTHR43485">
    <property type="entry name" value="HYDROGENASE-4 COMPONENT G"/>
    <property type="match status" value="1"/>
</dbReference>
<dbReference type="SUPFAM" id="SSF56762">
    <property type="entry name" value="HydB/Nqo4-like"/>
    <property type="match status" value="1"/>
</dbReference>
<dbReference type="Proteomes" id="UP000242705">
    <property type="component" value="Unassembled WGS sequence"/>
</dbReference>
<reference evidence="7 8" key="1">
    <citation type="journal article" date="2014" name="BMC Genomics">
        <title>Comparison of environmental and isolate Sulfobacillus genomes reveals diverse carbon, sulfur, nitrogen, and hydrogen metabolisms.</title>
        <authorList>
            <person name="Justice N.B."/>
            <person name="Norman A."/>
            <person name="Brown C.T."/>
            <person name="Singh A."/>
            <person name="Thomas B.C."/>
            <person name="Banfield J.F."/>
        </authorList>
    </citation>
    <scope>NUCLEOTIDE SEQUENCE [LARGE SCALE GENOMIC DNA]</scope>
    <source>
        <strain evidence="7">AMDSBA5</strain>
    </source>
</reference>
<dbReference type="GO" id="GO:0008137">
    <property type="term" value="F:NADH dehydrogenase (ubiquinone) activity"/>
    <property type="evidence" value="ECO:0007669"/>
    <property type="project" value="InterPro"/>
</dbReference>
<protein>
    <submittedName>
        <fullName evidence="7">NADH-ubiquinone oxidoreductase</fullName>
    </submittedName>
</protein>
<keyword evidence="7" id="KW-0830">Ubiquinone</keyword>
<dbReference type="InterPro" id="IPR029014">
    <property type="entry name" value="NiFe-Hase_large"/>
</dbReference>
<dbReference type="Gene3D" id="1.10.645.10">
    <property type="entry name" value="Cytochrome-c3 Hydrogenase, chain B"/>
    <property type="match status" value="1"/>
</dbReference>
<evidence type="ECO:0000313" key="7">
    <source>
        <dbReference type="EMBL" id="PSR20608.1"/>
    </source>
</evidence>
<evidence type="ECO:0000259" key="6">
    <source>
        <dbReference type="Pfam" id="PF00346"/>
    </source>
</evidence>
<dbReference type="GO" id="GO:0048038">
    <property type="term" value="F:quinone binding"/>
    <property type="evidence" value="ECO:0007669"/>
    <property type="project" value="InterPro"/>
</dbReference>
<dbReference type="InterPro" id="IPR052197">
    <property type="entry name" value="ComplexI_49kDa-like"/>
</dbReference>